<protein>
    <recommendedName>
        <fullName evidence="3">DUF4276 family protein</fullName>
    </recommendedName>
</protein>
<name>A0A1I3VLX7_9GAMM</name>
<sequence>MFVNEVLCEPLAIKGIYLYPSLVGKPGHKGGNFKYERVLRDIRNRLLDDENSFCTTFFDFYGLPEDFPGKQEALSQNQPVDKSRILIEHFLKKLKEDIGDDALTRFIPYIQLYEFEALLFSCPASIASEIGSQLEQKLIQIRNAFQTPEHINNSPVTAPSKRIMEICKSYDKVLHGSLIAMDVGVERMREECILFNEWMSRLQALSV</sequence>
<dbReference type="Pfam" id="PF14103">
    <property type="entry name" value="DUF4276"/>
    <property type="match status" value="1"/>
</dbReference>
<dbReference type="EMBL" id="FOSH01000003">
    <property type="protein sequence ID" value="SFJ95151.1"/>
    <property type="molecule type" value="Genomic_DNA"/>
</dbReference>
<dbReference type="OrthoDB" id="9801478at2"/>
<gene>
    <name evidence="1" type="ORF">SAMN04488079_10357</name>
</gene>
<evidence type="ECO:0008006" key="3">
    <source>
        <dbReference type="Google" id="ProtNLM"/>
    </source>
</evidence>
<evidence type="ECO:0000313" key="2">
    <source>
        <dbReference type="Proteomes" id="UP000198924"/>
    </source>
</evidence>
<dbReference type="InterPro" id="IPR025455">
    <property type="entry name" value="DUF4276"/>
</dbReference>
<dbReference type="AlphaFoldDB" id="A0A1I3VLX7"/>
<accession>A0A1I3VLX7</accession>
<dbReference type="Proteomes" id="UP000198924">
    <property type="component" value="Unassembled WGS sequence"/>
</dbReference>
<reference evidence="2" key="1">
    <citation type="submission" date="2016-10" db="EMBL/GenBank/DDBJ databases">
        <authorList>
            <person name="Varghese N."/>
            <person name="Submissions S."/>
        </authorList>
    </citation>
    <scope>NUCLEOTIDE SEQUENCE [LARGE SCALE GENOMIC DNA]</scope>
    <source>
        <strain evidence="2">DSM 11578</strain>
    </source>
</reference>
<organism evidence="1 2">
    <name type="scientific">Methylophaga sulfidovorans</name>
    <dbReference type="NCBI Taxonomy" id="45496"/>
    <lineage>
        <taxon>Bacteria</taxon>
        <taxon>Pseudomonadati</taxon>
        <taxon>Pseudomonadota</taxon>
        <taxon>Gammaproteobacteria</taxon>
        <taxon>Thiotrichales</taxon>
        <taxon>Piscirickettsiaceae</taxon>
        <taxon>Methylophaga</taxon>
    </lineage>
</organism>
<evidence type="ECO:0000313" key="1">
    <source>
        <dbReference type="EMBL" id="SFJ95151.1"/>
    </source>
</evidence>
<proteinExistence type="predicted"/>
<keyword evidence="2" id="KW-1185">Reference proteome</keyword>